<dbReference type="PANTHER" id="PTHR23504">
    <property type="entry name" value="MAJOR FACILITATOR SUPERFAMILY DOMAIN-CONTAINING PROTEIN 10"/>
    <property type="match status" value="1"/>
</dbReference>
<reference evidence="10 11" key="1">
    <citation type="submission" date="2019-04" db="EMBL/GenBank/DDBJ databases">
        <title>Draft genome sequence of Youngimonas vesicularis.</title>
        <authorList>
            <person name="Hameed A."/>
        </authorList>
    </citation>
    <scope>NUCLEOTIDE SEQUENCE [LARGE SCALE GENOMIC DNA]</scope>
    <source>
        <strain evidence="10 11">CC-AMW-E</strain>
    </source>
</reference>
<feature type="domain" description="Major facilitator superfamily (MFS) profile" evidence="9">
    <location>
        <begin position="6"/>
        <end position="401"/>
    </location>
</feature>
<keyword evidence="6 8" id="KW-1133">Transmembrane helix</keyword>
<dbReference type="InterPro" id="IPR036259">
    <property type="entry name" value="MFS_trans_sf"/>
</dbReference>
<feature type="transmembrane region" description="Helical" evidence="8">
    <location>
        <begin position="282"/>
        <end position="300"/>
    </location>
</feature>
<dbReference type="Gene3D" id="1.20.1250.20">
    <property type="entry name" value="MFS general substrate transporter like domains"/>
    <property type="match status" value="1"/>
</dbReference>
<feature type="transmembrane region" description="Helical" evidence="8">
    <location>
        <begin position="217"/>
        <end position="239"/>
    </location>
</feature>
<dbReference type="GO" id="GO:0022857">
    <property type="term" value="F:transmembrane transporter activity"/>
    <property type="evidence" value="ECO:0007669"/>
    <property type="project" value="InterPro"/>
</dbReference>
<evidence type="ECO:0000259" key="9">
    <source>
        <dbReference type="PROSITE" id="PS50850"/>
    </source>
</evidence>
<dbReference type="InterPro" id="IPR011701">
    <property type="entry name" value="MFS"/>
</dbReference>
<dbReference type="Pfam" id="PF07690">
    <property type="entry name" value="MFS_1"/>
    <property type="match status" value="1"/>
</dbReference>
<dbReference type="AlphaFoldDB" id="A0A4S3M7D9"/>
<evidence type="ECO:0000256" key="1">
    <source>
        <dbReference type="ARBA" id="ARBA00003279"/>
    </source>
</evidence>
<evidence type="ECO:0000256" key="3">
    <source>
        <dbReference type="ARBA" id="ARBA00007520"/>
    </source>
</evidence>
<keyword evidence="4" id="KW-0813">Transport</keyword>
<evidence type="ECO:0000256" key="4">
    <source>
        <dbReference type="ARBA" id="ARBA00022448"/>
    </source>
</evidence>
<name>A0A4S3M7D9_9RHOB</name>
<feature type="transmembrane region" description="Helical" evidence="8">
    <location>
        <begin position="40"/>
        <end position="65"/>
    </location>
</feature>
<dbReference type="PROSITE" id="PS50850">
    <property type="entry name" value="MFS"/>
    <property type="match status" value="1"/>
</dbReference>
<dbReference type="InterPro" id="IPR020846">
    <property type="entry name" value="MFS_dom"/>
</dbReference>
<evidence type="ECO:0000313" key="11">
    <source>
        <dbReference type="Proteomes" id="UP000306113"/>
    </source>
</evidence>
<organism evidence="10 11">
    <name type="scientific">Thalassobius vesicularis</name>
    <dbReference type="NCBI Taxonomy" id="1294297"/>
    <lineage>
        <taxon>Bacteria</taxon>
        <taxon>Pseudomonadati</taxon>
        <taxon>Pseudomonadota</taxon>
        <taxon>Alphaproteobacteria</taxon>
        <taxon>Rhodobacterales</taxon>
        <taxon>Roseobacteraceae</taxon>
        <taxon>Thalassovita</taxon>
    </lineage>
</organism>
<feature type="transmembrane region" description="Helical" evidence="8">
    <location>
        <begin position="163"/>
        <end position="183"/>
    </location>
</feature>
<evidence type="ECO:0000256" key="6">
    <source>
        <dbReference type="ARBA" id="ARBA00022989"/>
    </source>
</evidence>
<dbReference type="OrthoDB" id="9764259at2"/>
<feature type="transmembrane region" description="Helical" evidence="8">
    <location>
        <begin position="77"/>
        <end position="96"/>
    </location>
</feature>
<comment type="similarity">
    <text evidence="3">Belongs to the major facilitator superfamily. TCR/Tet family.</text>
</comment>
<feature type="transmembrane region" description="Helical" evidence="8">
    <location>
        <begin position="102"/>
        <end position="123"/>
    </location>
</feature>
<dbReference type="CDD" id="cd17388">
    <property type="entry name" value="MFS_TetA"/>
    <property type="match status" value="1"/>
</dbReference>
<evidence type="ECO:0000256" key="7">
    <source>
        <dbReference type="ARBA" id="ARBA00023136"/>
    </source>
</evidence>
<comment type="subcellular location">
    <subcellularLocation>
        <location evidence="2">Membrane</location>
        <topology evidence="2">Multi-pass membrane protein</topology>
    </subcellularLocation>
</comment>
<comment type="function">
    <text evidence="1">Resistance to tetracycline by an active tetracycline efflux. This is an energy-dependent process that decreases the accumulation of the antibiotic in whole cells. This protein functions as a metal-tetracycline/H(+) antiporter.</text>
</comment>
<accession>A0A4S3M7D9</accession>
<feature type="transmembrane region" description="Helical" evidence="8">
    <location>
        <begin position="306"/>
        <end position="327"/>
    </location>
</feature>
<dbReference type="EMBL" id="SSMD01000006">
    <property type="protein sequence ID" value="THD72990.1"/>
    <property type="molecule type" value="Genomic_DNA"/>
</dbReference>
<evidence type="ECO:0000256" key="2">
    <source>
        <dbReference type="ARBA" id="ARBA00004141"/>
    </source>
</evidence>
<keyword evidence="7 8" id="KW-0472">Membrane</keyword>
<dbReference type="GO" id="GO:0016020">
    <property type="term" value="C:membrane"/>
    <property type="evidence" value="ECO:0007669"/>
    <property type="project" value="UniProtKB-SubCell"/>
</dbReference>
<protein>
    <submittedName>
        <fullName evidence="10">MFS transporter</fullName>
    </submittedName>
</protein>
<dbReference type="PANTHER" id="PTHR23504:SF15">
    <property type="entry name" value="MAJOR FACILITATOR SUPERFAMILY (MFS) PROFILE DOMAIN-CONTAINING PROTEIN"/>
    <property type="match status" value="1"/>
</dbReference>
<keyword evidence="5 8" id="KW-0812">Transmembrane</keyword>
<feature type="transmembrane region" description="Helical" evidence="8">
    <location>
        <begin position="7"/>
        <end position="28"/>
    </location>
</feature>
<gene>
    <name evidence="10" type="ORF">E7681_13800</name>
</gene>
<keyword evidence="11" id="KW-1185">Reference proteome</keyword>
<dbReference type="PRINTS" id="PR01035">
    <property type="entry name" value="TCRTETA"/>
</dbReference>
<feature type="transmembrane region" description="Helical" evidence="8">
    <location>
        <begin position="251"/>
        <end position="270"/>
    </location>
</feature>
<proteinExistence type="inferred from homology"/>
<dbReference type="Proteomes" id="UP000306113">
    <property type="component" value="Unassembled WGS sequence"/>
</dbReference>
<feature type="transmembrane region" description="Helical" evidence="8">
    <location>
        <begin position="339"/>
        <end position="365"/>
    </location>
</feature>
<feature type="transmembrane region" description="Helical" evidence="8">
    <location>
        <begin position="377"/>
        <end position="395"/>
    </location>
</feature>
<comment type="caution">
    <text evidence="10">The sequence shown here is derived from an EMBL/GenBank/DDBJ whole genome shotgun (WGS) entry which is preliminary data.</text>
</comment>
<sequence length="402" mass="42137">MTLRLPILFILITVTLDAMGIGLIMPVMPDLIQEVSGSTIASAAIWGGVLSTVFAAMQFLFSPLLGRLSDAFGRRPVLLVSLSIMVADYIVMALAGTLGWLMFGRILGGITAATHSTAYAYMADISDKRDKAANFGLIGAAFGLGFVLGPVLGGLLAEYGTRAPFYGAAALAAANVLFGLFVLRETVTEATRRPFTLSGANPFSALRAIAKMGPAKPLLWVVFLNHLANVVYPSVWAYFTVARFGWSPGMIGVSLAVYGISMAVVQGALIRPAIRLLGETKTIALGLGIEVIALLLVAFVPDGRLVMALIPISAIGAIGLPALQGLLSHIARDDAQGELQGVIASLASVSMIVGPLLMTQAFALFTSDSAPFHLPGAPFVLSAALMFLGLVVFTTQRSRLAE</sequence>
<evidence type="ECO:0000313" key="10">
    <source>
        <dbReference type="EMBL" id="THD72990.1"/>
    </source>
</evidence>
<feature type="transmembrane region" description="Helical" evidence="8">
    <location>
        <begin position="135"/>
        <end position="157"/>
    </location>
</feature>
<evidence type="ECO:0000256" key="5">
    <source>
        <dbReference type="ARBA" id="ARBA00022692"/>
    </source>
</evidence>
<dbReference type="InterPro" id="IPR005829">
    <property type="entry name" value="Sugar_transporter_CS"/>
</dbReference>
<dbReference type="RefSeq" id="WP_136339885.1">
    <property type="nucleotide sequence ID" value="NZ_SSMD01000006.1"/>
</dbReference>
<dbReference type="PROSITE" id="PS00216">
    <property type="entry name" value="SUGAR_TRANSPORT_1"/>
    <property type="match status" value="1"/>
</dbReference>
<dbReference type="InterPro" id="IPR001958">
    <property type="entry name" value="Tet-R_TetA/multi-R_MdtG-like"/>
</dbReference>
<evidence type="ECO:0000256" key="8">
    <source>
        <dbReference type="SAM" id="Phobius"/>
    </source>
</evidence>
<dbReference type="SUPFAM" id="SSF103473">
    <property type="entry name" value="MFS general substrate transporter"/>
    <property type="match status" value="1"/>
</dbReference>